<evidence type="ECO:0000313" key="2">
    <source>
        <dbReference type="Proteomes" id="UP001218188"/>
    </source>
</evidence>
<proteinExistence type="predicted"/>
<gene>
    <name evidence="1" type="ORF">C8F04DRAFT_1184979</name>
</gene>
<protein>
    <submittedName>
        <fullName evidence="1">Uncharacterized protein</fullName>
    </submittedName>
</protein>
<evidence type="ECO:0000313" key="1">
    <source>
        <dbReference type="EMBL" id="KAJ7032582.1"/>
    </source>
</evidence>
<comment type="caution">
    <text evidence="1">The sequence shown here is derived from an EMBL/GenBank/DDBJ whole genome shotgun (WGS) entry which is preliminary data.</text>
</comment>
<dbReference type="EMBL" id="JARJCM010000072">
    <property type="protein sequence ID" value="KAJ7032582.1"/>
    <property type="molecule type" value="Genomic_DNA"/>
</dbReference>
<keyword evidence="2" id="KW-1185">Reference proteome</keyword>
<name>A0AAD6SSF1_9AGAR</name>
<sequence>MAAVGRRTASAKINICRHYRVARPSPEALIITAKCWPIPVLGFSFLWASLISIWVSCAKGLEPFKARDGPKPKSYAFLDFRRISGMVRKPMLLSDKTQLLNRFCLWLPLIGQFGSQTSVPEYKVFGLKNQDLNLTQPNYEMVGSPSRAALKQY</sequence>
<dbReference type="Proteomes" id="UP001218188">
    <property type="component" value="Unassembled WGS sequence"/>
</dbReference>
<dbReference type="AlphaFoldDB" id="A0AAD6SSF1"/>
<organism evidence="1 2">
    <name type="scientific">Mycena alexandri</name>
    <dbReference type="NCBI Taxonomy" id="1745969"/>
    <lineage>
        <taxon>Eukaryota</taxon>
        <taxon>Fungi</taxon>
        <taxon>Dikarya</taxon>
        <taxon>Basidiomycota</taxon>
        <taxon>Agaricomycotina</taxon>
        <taxon>Agaricomycetes</taxon>
        <taxon>Agaricomycetidae</taxon>
        <taxon>Agaricales</taxon>
        <taxon>Marasmiineae</taxon>
        <taxon>Mycenaceae</taxon>
        <taxon>Mycena</taxon>
    </lineage>
</organism>
<reference evidence="1" key="1">
    <citation type="submission" date="2023-03" db="EMBL/GenBank/DDBJ databases">
        <title>Massive genome expansion in bonnet fungi (Mycena s.s.) driven by repeated elements and novel gene families across ecological guilds.</title>
        <authorList>
            <consortium name="Lawrence Berkeley National Laboratory"/>
            <person name="Harder C.B."/>
            <person name="Miyauchi S."/>
            <person name="Viragh M."/>
            <person name="Kuo A."/>
            <person name="Thoen E."/>
            <person name="Andreopoulos B."/>
            <person name="Lu D."/>
            <person name="Skrede I."/>
            <person name="Drula E."/>
            <person name="Henrissat B."/>
            <person name="Morin E."/>
            <person name="Kohler A."/>
            <person name="Barry K."/>
            <person name="LaButti K."/>
            <person name="Morin E."/>
            <person name="Salamov A."/>
            <person name="Lipzen A."/>
            <person name="Mereny Z."/>
            <person name="Hegedus B."/>
            <person name="Baldrian P."/>
            <person name="Stursova M."/>
            <person name="Weitz H."/>
            <person name="Taylor A."/>
            <person name="Grigoriev I.V."/>
            <person name="Nagy L.G."/>
            <person name="Martin F."/>
            <person name="Kauserud H."/>
        </authorList>
    </citation>
    <scope>NUCLEOTIDE SEQUENCE</scope>
    <source>
        <strain evidence="1">CBHHK200</strain>
    </source>
</reference>
<accession>A0AAD6SSF1</accession>